<sequence>MAGIWGTPAKTFFTSYLFSRVAEDMDGFMNLALHKSSGLGIESDTSASPRNHETETANTENFNQMESNGGEWWIEKFPKQPGHIGFGASQRGSVVVQRHPHPCPTLEQRDNTAPRLMVRRSALDNFHRSEKSRRKAPEIGARVARFYLPCPLICFQLKPAFRLMSHLKVEGSTGTIFLIAHW</sequence>
<proteinExistence type="predicted"/>
<dbReference type="AlphaFoldDB" id="A0A0G2I3Z8"/>
<dbReference type="Proteomes" id="UP000034164">
    <property type="component" value="Unassembled WGS sequence"/>
</dbReference>
<dbReference type="VEuPathDB" id="FungiDB:EMCG_09174"/>
<reference evidence="2" key="1">
    <citation type="journal article" date="2015" name="PLoS Genet.">
        <title>The dynamic genome and transcriptome of the human fungal pathogen Blastomyces and close relative Emmonsia.</title>
        <authorList>
            <person name="Munoz J.F."/>
            <person name="Gauthier G.M."/>
            <person name="Desjardins C.A."/>
            <person name="Gallo J.E."/>
            <person name="Holder J."/>
            <person name="Sullivan T.D."/>
            <person name="Marty A.J."/>
            <person name="Carmen J.C."/>
            <person name="Chen Z."/>
            <person name="Ding L."/>
            <person name="Gujja S."/>
            <person name="Magrini V."/>
            <person name="Misas E."/>
            <person name="Mitreva M."/>
            <person name="Priest M."/>
            <person name="Saif S."/>
            <person name="Whiston E.A."/>
            <person name="Young S."/>
            <person name="Zeng Q."/>
            <person name="Goldman W.E."/>
            <person name="Mardis E.R."/>
            <person name="Taylor J.W."/>
            <person name="McEwen J.G."/>
            <person name="Clay O.K."/>
            <person name="Klein B.S."/>
            <person name="Cuomo C.A."/>
        </authorList>
    </citation>
    <scope>NUCLEOTIDE SEQUENCE [LARGE SCALE GENOMIC DNA]</scope>
    <source>
        <strain evidence="2">UAMH 3008</strain>
    </source>
</reference>
<comment type="caution">
    <text evidence="1">The sequence shown here is derived from an EMBL/GenBank/DDBJ whole genome shotgun (WGS) entry which is preliminary data.</text>
</comment>
<name>A0A0G2I3Z8_9EURO</name>
<evidence type="ECO:0000313" key="1">
    <source>
        <dbReference type="EMBL" id="KKZ64940.1"/>
    </source>
</evidence>
<accession>A0A0G2I3Z8</accession>
<evidence type="ECO:0000313" key="2">
    <source>
        <dbReference type="Proteomes" id="UP000034164"/>
    </source>
</evidence>
<dbReference type="EMBL" id="LCZI01000725">
    <property type="protein sequence ID" value="KKZ64940.1"/>
    <property type="molecule type" value="Genomic_DNA"/>
</dbReference>
<gene>
    <name evidence="1" type="ORF">EMCG_09174</name>
</gene>
<organism evidence="1 2">
    <name type="scientific">[Emmonsia] crescens</name>
    <dbReference type="NCBI Taxonomy" id="73230"/>
    <lineage>
        <taxon>Eukaryota</taxon>
        <taxon>Fungi</taxon>
        <taxon>Dikarya</taxon>
        <taxon>Ascomycota</taxon>
        <taxon>Pezizomycotina</taxon>
        <taxon>Eurotiomycetes</taxon>
        <taxon>Eurotiomycetidae</taxon>
        <taxon>Onygenales</taxon>
        <taxon>Ajellomycetaceae</taxon>
        <taxon>Emergomyces</taxon>
    </lineage>
</organism>
<protein>
    <submittedName>
        <fullName evidence="1">Uncharacterized protein</fullName>
    </submittedName>
</protein>